<reference evidence="3 4" key="1">
    <citation type="submission" date="2016-10" db="EMBL/GenBank/DDBJ databases">
        <authorList>
            <person name="de Groot N.N."/>
        </authorList>
    </citation>
    <scope>NUCLEOTIDE SEQUENCE [LARGE SCALE GENOMIC DNA]</scope>
    <source>
        <strain evidence="3 4">DSM 44892</strain>
    </source>
</reference>
<dbReference type="EMBL" id="FNDN01000001">
    <property type="protein sequence ID" value="SDH11842.1"/>
    <property type="molecule type" value="Genomic_DNA"/>
</dbReference>
<dbReference type="InterPro" id="IPR005693">
    <property type="entry name" value="Mce"/>
</dbReference>
<dbReference type="GO" id="GO:0005576">
    <property type="term" value="C:extracellular region"/>
    <property type="evidence" value="ECO:0007669"/>
    <property type="project" value="TreeGrafter"/>
</dbReference>
<gene>
    <name evidence="3" type="ORF">SAMN05444695_101211</name>
</gene>
<dbReference type="GO" id="GO:0051701">
    <property type="term" value="P:biological process involved in interaction with host"/>
    <property type="evidence" value="ECO:0007669"/>
    <property type="project" value="TreeGrafter"/>
</dbReference>
<evidence type="ECO:0000313" key="3">
    <source>
        <dbReference type="EMBL" id="SDH11842.1"/>
    </source>
</evidence>
<proteinExistence type="predicted"/>
<dbReference type="Pfam" id="PF02470">
    <property type="entry name" value="MlaD"/>
    <property type="match status" value="1"/>
</dbReference>
<feature type="domain" description="Mammalian cell entry C-terminal" evidence="2">
    <location>
        <begin position="122"/>
        <end position="314"/>
    </location>
</feature>
<dbReference type="Proteomes" id="UP000183263">
    <property type="component" value="Unassembled WGS sequence"/>
</dbReference>
<evidence type="ECO:0000259" key="1">
    <source>
        <dbReference type="Pfam" id="PF02470"/>
    </source>
</evidence>
<feature type="domain" description="Mce/MlaD" evidence="1">
    <location>
        <begin position="36"/>
        <end position="112"/>
    </location>
</feature>
<accession>A0A1G7ZT04</accession>
<name>A0A1G7ZT04_9NOCA</name>
<dbReference type="PANTHER" id="PTHR33371:SF17">
    <property type="entry name" value="MCE-FAMILY PROTEIN MCE1B"/>
    <property type="match status" value="1"/>
</dbReference>
<sequence>MSSRAVVLGFGVFATLSLVCTVVMVSTLVNPVAGPSTTYRAVLSDATGLVAGSDVRIAGIRVGRVGGVELGENNDAVVSFDVEAEHRIPSDGRVVVRYADMLGSRALTLEPGDAGTTPTSFLAPGATIPLERTTPALDLTGVLGGFRPLFDALDPEQTNELATSLVQVFQGEGATVESVLRRTIEVASTLAAKDQVIDRMLVDLGGVLDEFARNRPDFAQMITSLDEFVNGLAQDRDDIGAALDSAGGLAAELAGLTDRLEPVLAPAVESVSAASRTLVDNREPIAQGVSAFDELFAALGAAASYGSWVNVYICNLSFDLVGHSLSLEGPERSAVCR</sequence>
<dbReference type="PANTHER" id="PTHR33371">
    <property type="entry name" value="INTERMEMBRANE PHOSPHOLIPID TRANSPORT SYSTEM BINDING PROTEIN MLAD-RELATED"/>
    <property type="match status" value="1"/>
</dbReference>
<dbReference type="InterPro" id="IPR052336">
    <property type="entry name" value="MlaD_Phospholipid_Transporter"/>
</dbReference>
<dbReference type="AlphaFoldDB" id="A0A1G7ZT04"/>
<evidence type="ECO:0000313" key="4">
    <source>
        <dbReference type="Proteomes" id="UP000183263"/>
    </source>
</evidence>
<keyword evidence="4" id="KW-1185">Reference proteome</keyword>
<evidence type="ECO:0000259" key="2">
    <source>
        <dbReference type="Pfam" id="PF11887"/>
    </source>
</evidence>
<dbReference type="OrthoDB" id="338143at2"/>
<protein>
    <submittedName>
        <fullName evidence="3">Phospholipid/cholesterol/gamma-HCH transport system substrate-binding protein</fullName>
    </submittedName>
</protein>
<organism evidence="3 4">
    <name type="scientific">Rhodococcus triatomae</name>
    <dbReference type="NCBI Taxonomy" id="300028"/>
    <lineage>
        <taxon>Bacteria</taxon>
        <taxon>Bacillati</taxon>
        <taxon>Actinomycetota</taxon>
        <taxon>Actinomycetes</taxon>
        <taxon>Mycobacteriales</taxon>
        <taxon>Nocardiaceae</taxon>
        <taxon>Rhodococcus</taxon>
    </lineage>
</organism>
<dbReference type="NCBIfam" id="TIGR00996">
    <property type="entry name" value="Mtu_fam_mce"/>
    <property type="match status" value="1"/>
</dbReference>
<dbReference type="Pfam" id="PF11887">
    <property type="entry name" value="Mce4_CUP1"/>
    <property type="match status" value="1"/>
</dbReference>
<dbReference type="InterPro" id="IPR024516">
    <property type="entry name" value="Mce_C"/>
</dbReference>
<dbReference type="RefSeq" id="WP_072737927.1">
    <property type="nucleotide sequence ID" value="NZ_CP048813.1"/>
</dbReference>
<dbReference type="InterPro" id="IPR003399">
    <property type="entry name" value="Mce/MlaD"/>
</dbReference>